<sequence>MQIFRTTSTAAILAMLVMVPSALADDTTGGASPGDPAPPVISTPTTPTVAGSRVVIKGGLAYAPAAAPLSIKKVIWAGNKIRSLPYIWGGGHAAWLARGYDCSGSVSFALHGGGLIRQTMVSGELASFGDRGKGQWITVFANGGHVFMVVAGARFDTSGASSARSRWQKNMRSGSGYAVRHPRGL</sequence>
<proteinExistence type="predicted"/>
<name>A0A6J7ECU5_9ZZZZ</name>
<dbReference type="EMBL" id="CAFBLU010000022">
    <property type="protein sequence ID" value="CAB4879030.1"/>
    <property type="molecule type" value="Genomic_DNA"/>
</dbReference>
<accession>A0A6J7ECU5</accession>
<gene>
    <name evidence="1" type="ORF">UFOPK3444_01217</name>
</gene>
<reference evidence="1" key="1">
    <citation type="submission" date="2020-05" db="EMBL/GenBank/DDBJ databases">
        <authorList>
            <person name="Chiriac C."/>
            <person name="Salcher M."/>
            <person name="Ghai R."/>
            <person name="Kavagutti S V."/>
        </authorList>
    </citation>
    <scope>NUCLEOTIDE SEQUENCE</scope>
</reference>
<evidence type="ECO:0000313" key="1">
    <source>
        <dbReference type="EMBL" id="CAB4879030.1"/>
    </source>
</evidence>
<protein>
    <submittedName>
        <fullName evidence="1">Unannotated protein</fullName>
    </submittedName>
</protein>
<dbReference type="AlphaFoldDB" id="A0A6J7ECU5"/>
<organism evidence="1">
    <name type="scientific">freshwater metagenome</name>
    <dbReference type="NCBI Taxonomy" id="449393"/>
    <lineage>
        <taxon>unclassified sequences</taxon>
        <taxon>metagenomes</taxon>
        <taxon>ecological metagenomes</taxon>
    </lineage>
</organism>